<evidence type="ECO:0000256" key="3">
    <source>
        <dbReference type="ARBA" id="ARBA00022989"/>
    </source>
</evidence>
<keyword evidence="3 5" id="KW-1133">Transmembrane helix</keyword>
<evidence type="ECO:0000256" key="4">
    <source>
        <dbReference type="ARBA" id="ARBA00023136"/>
    </source>
</evidence>
<evidence type="ECO:0000313" key="8">
    <source>
        <dbReference type="Proteomes" id="UP000216840"/>
    </source>
</evidence>
<feature type="transmembrane region" description="Helical" evidence="5">
    <location>
        <begin position="278"/>
        <end position="297"/>
    </location>
</feature>
<evidence type="ECO:0000256" key="2">
    <source>
        <dbReference type="ARBA" id="ARBA00022692"/>
    </source>
</evidence>
<dbReference type="InterPro" id="IPR007016">
    <property type="entry name" value="O-antigen_ligase-rel_domated"/>
</dbReference>
<reference evidence="7 8" key="1">
    <citation type="submission" date="2017-05" db="EMBL/GenBank/DDBJ databases">
        <title>The draft genome sequence of Idiomarina salinarum WNB302.</title>
        <authorList>
            <person name="Sun Y."/>
            <person name="Chen B."/>
            <person name="Du Z."/>
        </authorList>
    </citation>
    <scope>NUCLEOTIDE SEQUENCE [LARGE SCALE GENOMIC DNA]</scope>
    <source>
        <strain evidence="7 8">WNB302</strain>
    </source>
</reference>
<feature type="domain" description="O-antigen ligase-related" evidence="6">
    <location>
        <begin position="236"/>
        <end position="384"/>
    </location>
</feature>
<feature type="transmembrane region" description="Helical" evidence="5">
    <location>
        <begin position="51"/>
        <end position="67"/>
    </location>
</feature>
<dbReference type="PANTHER" id="PTHR37422:SF13">
    <property type="entry name" value="LIPOPOLYSACCHARIDE BIOSYNTHESIS PROTEIN PA4999-RELATED"/>
    <property type="match status" value="1"/>
</dbReference>
<organism evidence="7 8">
    <name type="scientific">Winogradskyella aurantia</name>
    <dbReference type="NCBI Taxonomy" id="1915063"/>
    <lineage>
        <taxon>Bacteria</taxon>
        <taxon>Pseudomonadati</taxon>
        <taxon>Bacteroidota</taxon>
        <taxon>Flavobacteriia</taxon>
        <taxon>Flavobacteriales</taxon>
        <taxon>Flavobacteriaceae</taxon>
        <taxon>Winogradskyella</taxon>
    </lineage>
</organism>
<protein>
    <recommendedName>
        <fullName evidence="6">O-antigen ligase-related domain-containing protein</fullName>
    </recommendedName>
</protein>
<feature type="transmembrane region" description="Helical" evidence="5">
    <location>
        <begin position="371"/>
        <end position="388"/>
    </location>
</feature>
<keyword evidence="2 5" id="KW-0812">Transmembrane</keyword>
<gene>
    <name evidence="7" type="ORF">CA834_11610</name>
</gene>
<feature type="transmembrane region" description="Helical" evidence="5">
    <location>
        <begin position="79"/>
        <end position="96"/>
    </location>
</feature>
<dbReference type="PANTHER" id="PTHR37422">
    <property type="entry name" value="TEICHURONIC ACID BIOSYNTHESIS PROTEIN TUAE"/>
    <property type="match status" value="1"/>
</dbReference>
<feature type="transmembrane region" description="Helical" evidence="5">
    <location>
        <begin position="103"/>
        <end position="123"/>
    </location>
</feature>
<evidence type="ECO:0000256" key="1">
    <source>
        <dbReference type="ARBA" id="ARBA00004141"/>
    </source>
</evidence>
<feature type="transmembrane region" description="Helical" evidence="5">
    <location>
        <begin position="200"/>
        <end position="222"/>
    </location>
</feature>
<keyword evidence="4 5" id="KW-0472">Membrane</keyword>
<dbReference type="Proteomes" id="UP000216840">
    <property type="component" value="Unassembled WGS sequence"/>
</dbReference>
<evidence type="ECO:0000313" key="7">
    <source>
        <dbReference type="EMBL" id="OZV67589.1"/>
    </source>
</evidence>
<keyword evidence="8" id="KW-1185">Reference proteome</keyword>
<accession>A0A265UQL7</accession>
<sequence length="451" mass="50601">MGSKYLSQIILHIVLGALLYYFSFFPSLYFFSVIGYFLYKIITVPKNEKTLAVLMACAYLVGAEVIFRMTSAGIFYESSKYFIIFYLFIGMFYTGISNKSYPYFIVLVLLIPSIIVAAIGLNIDASLRRNVAFVLSGPVCLAISALYCYDKKVTLQQILTIILYIGLPIITLSTYLFLYTPSIKGVVTGTQSNFAASGGFGPNQVSTALGLGMFVFCVNFFLNSKTLFLKTLNILLFSLIAFRGIVTFSRGGILTAILMIATFLFMVYLKSNKKQKNMIVIYFFSLIAIASLVWIVSSSQTSGLIDKRYAGQDKLGREKEDVSAGRVNIFMSELEGFIDHPFLGVGASEMKEIRLERLGKVVATHNELSRLLSEHGLLGIIILLILLFKPLDVRSSNNHNFFFYAFLAFWFATINHSAMRIAAPGFVYALALLNVNYEKRPLHRKRIIQPR</sequence>
<feature type="transmembrane region" description="Helical" evidence="5">
    <location>
        <begin position="161"/>
        <end position="180"/>
    </location>
</feature>
<feature type="transmembrane region" description="Helical" evidence="5">
    <location>
        <begin position="129"/>
        <end position="149"/>
    </location>
</feature>
<dbReference type="OrthoDB" id="1118890at2"/>
<dbReference type="GO" id="GO:0016020">
    <property type="term" value="C:membrane"/>
    <property type="evidence" value="ECO:0007669"/>
    <property type="project" value="UniProtKB-SubCell"/>
</dbReference>
<dbReference type="Pfam" id="PF04932">
    <property type="entry name" value="Wzy_C"/>
    <property type="match status" value="1"/>
</dbReference>
<comment type="caution">
    <text evidence="7">The sequence shown here is derived from an EMBL/GenBank/DDBJ whole genome shotgun (WGS) entry which is preliminary data.</text>
</comment>
<name>A0A265UQL7_9FLAO</name>
<dbReference type="InterPro" id="IPR051533">
    <property type="entry name" value="WaaL-like"/>
</dbReference>
<feature type="transmembrane region" description="Helical" evidence="5">
    <location>
        <begin position="6"/>
        <end position="39"/>
    </location>
</feature>
<feature type="transmembrane region" description="Helical" evidence="5">
    <location>
        <begin position="252"/>
        <end position="269"/>
    </location>
</feature>
<evidence type="ECO:0000256" key="5">
    <source>
        <dbReference type="SAM" id="Phobius"/>
    </source>
</evidence>
<dbReference type="AlphaFoldDB" id="A0A265UQL7"/>
<comment type="subcellular location">
    <subcellularLocation>
        <location evidence="1">Membrane</location>
        <topology evidence="1">Multi-pass membrane protein</topology>
    </subcellularLocation>
</comment>
<dbReference type="EMBL" id="NGJN01000006">
    <property type="protein sequence ID" value="OZV67589.1"/>
    <property type="molecule type" value="Genomic_DNA"/>
</dbReference>
<proteinExistence type="predicted"/>
<feature type="transmembrane region" description="Helical" evidence="5">
    <location>
        <begin position="400"/>
        <end position="415"/>
    </location>
</feature>
<evidence type="ECO:0000259" key="6">
    <source>
        <dbReference type="Pfam" id="PF04932"/>
    </source>
</evidence>